<evidence type="ECO:0000256" key="7">
    <source>
        <dbReference type="ARBA" id="ARBA00047407"/>
    </source>
</evidence>
<dbReference type="PANTHER" id="PTHR11895">
    <property type="entry name" value="TRANSAMIDASE"/>
    <property type="match status" value="1"/>
</dbReference>
<evidence type="ECO:0000256" key="4">
    <source>
        <dbReference type="ARBA" id="ARBA00022840"/>
    </source>
</evidence>
<name>A0A926EHW1_9FIRM</name>
<dbReference type="EC" id="6.3.5.7" evidence="8"/>
<reference evidence="10" key="1">
    <citation type="submission" date="2020-08" db="EMBL/GenBank/DDBJ databases">
        <title>Genome public.</title>
        <authorList>
            <person name="Liu C."/>
            <person name="Sun Q."/>
        </authorList>
    </citation>
    <scope>NUCLEOTIDE SEQUENCE</scope>
    <source>
        <strain evidence="10">NSJ-12</strain>
    </source>
</reference>
<dbReference type="RefSeq" id="WP_249331380.1">
    <property type="nucleotide sequence ID" value="NZ_JACRSY010000003.1"/>
</dbReference>
<keyword evidence="3 8" id="KW-0547">Nucleotide-binding</keyword>
<feature type="domain" description="Amidase" evidence="9">
    <location>
        <begin position="24"/>
        <end position="457"/>
    </location>
</feature>
<evidence type="ECO:0000313" key="11">
    <source>
        <dbReference type="Proteomes" id="UP000655830"/>
    </source>
</evidence>
<evidence type="ECO:0000256" key="1">
    <source>
        <dbReference type="ARBA" id="ARBA00008069"/>
    </source>
</evidence>
<evidence type="ECO:0000313" key="10">
    <source>
        <dbReference type="EMBL" id="MBC8578388.1"/>
    </source>
</evidence>
<dbReference type="PANTHER" id="PTHR11895:SF7">
    <property type="entry name" value="GLUTAMYL-TRNA(GLN) AMIDOTRANSFERASE SUBUNIT A, MITOCHONDRIAL"/>
    <property type="match status" value="1"/>
</dbReference>
<comment type="subunit">
    <text evidence="8">Heterotrimer of A, B and C subunits.</text>
</comment>
<dbReference type="GO" id="GO:0030956">
    <property type="term" value="C:glutamyl-tRNA(Gln) amidotransferase complex"/>
    <property type="evidence" value="ECO:0007669"/>
    <property type="project" value="InterPro"/>
</dbReference>
<evidence type="ECO:0000256" key="2">
    <source>
        <dbReference type="ARBA" id="ARBA00022598"/>
    </source>
</evidence>
<dbReference type="GO" id="GO:0005524">
    <property type="term" value="F:ATP binding"/>
    <property type="evidence" value="ECO:0007669"/>
    <property type="project" value="UniProtKB-KW"/>
</dbReference>
<keyword evidence="2 8" id="KW-0436">Ligase</keyword>
<evidence type="ECO:0000259" key="9">
    <source>
        <dbReference type="Pfam" id="PF01425"/>
    </source>
</evidence>
<keyword evidence="5 8" id="KW-0648">Protein biosynthesis</keyword>
<evidence type="ECO:0000256" key="8">
    <source>
        <dbReference type="HAMAP-Rule" id="MF_00120"/>
    </source>
</evidence>
<evidence type="ECO:0000256" key="6">
    <source>
        <dbReference type="ARBA" id="ARBA00025295"/>
    </source>
</evidence>
<dbReference type="HAMAP" id="MF_00120">
    <property type="entry name" value="GatA"/>
    <property type="match status" value="1"/>
</dbReference>
<dbReference type="InterPro" id="IPR000120">
    <property type="entry name" value="Amidase"/>
</dbReference>
<sequence length="463" mass="50965">MILSNMTISKLSSRLEEGSLKSVDLTRHYLEKAKRMNKVINAYIQFDLEEYLLEQAYKVDKRREKGEQLSKLAGLPIGIKDNIGTKRMATTAASRLLQDFYTGENATAVQRLEDLGVINLGKLNMDEFGMGSSNENSFYGSVINPRHKDYVPGGSSGGSAAAVAADMAVFTLGTDTGGSIRQPASYCGVVGMKPTYGAVSKYGLLHLAPSFDQIGAVTKTVEDMAIVMDNLIAYDPKDPHSKMYKMEKSFESRLKEDINGMHVALPKEYFGEGLSKEAKEAVLIAAQDLEKAGAKVEEISMPFTAYLVSVYYGSTCVEVYEDLMRYPEKITGEEKIKRRSQGFGTQVKKRILLGGALLQGENRKYYNKALEGRKFICNEMNELFQKYEIVLSPTATGTAFKFGEKQSPTAMYLSDIYTVSANIAGIPAISVPRAKGEDGMPIGIQLMAGRGKEDILLKTAYKL</sequence>
<dbReference type="PROSITE" id="PS00571">
    <property type="entry name" value="AMIDASES"/>
    <property type="match status" value="1"/>
</dbReference>
<feature type="active site" description="Charge relay system" evidence="8">
    <location>
        <position position="80"/>
    </location>
</feature>
<feature type="active site" description="Acyl-ester intermediate" evidence="8">
    <location>
        <position position="179"/>
    </location>
</feature>
<protein>
    <recommendedName>
        <fullName evidence="8">Glutamyl-tRNA(Gln) amidotransferase subunit A</fullName>
        <shortName evidence="8">Glu-ADT subunit A</shortName>
        <ecNumber evidence="8">6.3.5.7</ecNumber>
    </recommendedName>
</protein>
<dbReference type="Gene3D" id="3.90.1300.10">
    <property type="entry name" value="Amidase signature (AS) domain"/>
    <property type="match status" value="1"/>
</dbReference>
<evidence type="ECO:0000256" key="5">
    <source>
        <dbReference type="ARBA" id="ARBA00022917"/>
    </source>
</evidence>
<organism evidence="10 11">
    <name type="scientific">Zhenhengia yiwuensis</name>
    <dbReference type="NCBI Taxonomy" id="2763666"/>
    <lineage>
        <taxon>Bacteria</taxon>
        <taxon>Bacillati</taxon>
        <taxon>Bacillota</taxon>
        <taxon>Clostridia</taxon>
        <taxon>Lachnospirales</taxon>
        <taxon>Lachnospiraceae</taxon>
        <taxon>Zhenhengia</taxon>
    </lineage>
</organism>
<gene>
    <name evidence="8 10" type="primary">gatA</name>
    <name evidence="10" type="ORF">H8718_02370</name>
</gene>
<accession>A0A926EHW1</accession>
<dbReference type="AlphaFoldDB" id="A0A926EHW1"/>
<dbReference type="GO" id="GO:0006412">
    <property type="term" value="P:translation"/>
    <property type="evidence" value="ECO:0007669"/>
    <property type="project" value="UniProtKB-UniRule"/>
</dbReference>
<dbReference type="InterPro" id="IPR004412">
    <property type="entry name" value="GatA"/>
</dbReference>
<dbReference type="InterPro" id="IPR036928">
    <property type="entry name" value="AS_sf"/>
</dbReference>
<comment type="similarity">
    <text evidence="1 8">Belongs to the amidase family. GatA subfamily.</text>
</comment>
<dbReference type="Pfam" id="PF01425">
    <property type="entry name" value="Amidase"/>
    <property type="match status" value="1"/>
</dbReference>
<dbReference type="EMBL" id="JACRSY010000003">
    <property type="protein sequence ID" value="MBC8578388.1"/>
    <property type="molecule type" value="Genomic_DNA"/>
</dbReference>
<comment type="function">
    <text evidence="6 8">Allows the formation of correctly charged Gln-tRNA(Gln) through the transamidation of misacylated Glu-tRNA(Gln) in organisms which lack glutaminyl-tRNA synthetase. The reaction takes place in the presence of glutamine and ATP through an activated gamma-phospho-Glu-tRNA(Gln).</text>
</comment>
<keyword evidence="4 8" id="KW-0067">ATP-binding</keyword>
<dbReference type="InterPro" id="IPR023631">
    <property type="entry name" value="Amidase_dom"/>
</dbReference>
<dbReference type="GO" id="GO:0050567">
    <property type="term" value="F:glutaminyl-tRNA synthase (glutamine-hydrolyzing) activity"/>
    <property type="evidence" value="ECO:0007669"/>
    <property type="project" value="UniProtKB-UniRule"/>
</dbReference>
<evidence type="ECO:0000256" key="3">
    <source>
        <dbReference type="ARBA" id="ARBA00022741"/>
    </source>
</evidence>
<comment type="catalytic activity">
    <reaction evidence="7 8">
        <text>L-glutamyl-tRNA(Gln) + L-glutamine + ATP + H2O = L-glutaminyl-tRNA(Gln) + L-glutamate + ADP + phosphate + H(+)</text>
        <dbReference type="Rhea" id="RHEA:17521"/>
        <dbReference type="Rhea" id="RHEA-COMP:9681"/>
        <dbReference type="Rhea" id="RHEA-COMP:9684"/>
        <dbReference type="ChEBI" id="CHEBI:15377"/>
        <dbReference type="ChEBI" id="CHEBI:15378"/>
        <dbReference type="ChEBI" id="CHEBI:29985"/>
        <dbReference type="ChEBI" id="CHEBI:30616"/>
        <dbReference type="ChEBI" id="CHEBI:43474"/>
        <dbReference type="ChEBI" id="CHEBI:58359"/>
        <dbReference type="ChEBI" id="CHEBI:78520"/>
        <dbReference type="ChEBI" id="CHEBI:78521"/>
        <dbReference type="ChEBI" id="CHEBI:456216"/>
        <dbReference type="EC" id="6.3.5.7"/>
    </reaction>
</comment>
<dbReference type="Proteomes" id="UP000655830">
    <property type="component" value="Unassembled WGS sequence"/>
</dbReference>
<keyword evidence="11" id="KW-1185">Reference proteome</keyword>
<proteinExistence type="inferred from homology"/>
<feature type="active site" description="Charge relay system" evidence="8">
    <location>
        <position position="155"/>
    </location>
</feature>
<dbReference type="InterPro" id="IPR020556">
    <property type="entry name" value="Amidase_CS"/>
</dbReference>
<comment type="caution">
    <text evidence="10">The sequence shown here is derived from an EMBL/GenBank/DDBJ whole genome shotgun (WGS) entry which is preliminary data.</text>
</comment>
<dbReference type="SUPFAM" id="SSF75304">
    <property type="entry name" value="Amidase signature (AS) enzymes"/>
    <property type="match status" value="1"/>
</dbReference>